<accession>A0A5B0RQ76</accession>
<name>A0A5B0RQ76_PUCGR</name>
<dbReference type="EMBL" id="VDEP01000180">
    <property type="protein sequence ID" value="KAA1125275.1"/>
    <property type="molecule type" value="Genomic_DNA"/>
</dbReference>
<dbReference type="EMBL" id="VDEP01000146">
    <property type="protein sequence ID" value="KAA1127950.1"/>
    <property type="molecule type" value="Genomic_DNA"/>
</dbReference>
<gene>
    <name evidence="2" type="ORF">PGT21_028244</name>
    <name evidence="4" type="ORF">PGTUg99_005003</name>
    <name evidence="3" type="ORF">PGTUg99_006459</name>
</gene>
<proteinExistence type="predicted"/>
<sequence length="198" mass="21317">MESGPTSNLMPASMGHISLKVSPTRGRRNIARLSIMRPLRLNISSQTRPPDGQQDKLAGVRAIRPPGPTVSIRPASLLYRAPTALHGTASHLLRHILRESSPAPSPTTKPPPGSPVKFLSLPTSRGARQPYGPLFQNDAILDGFLLNNGGYLDDSDSESEAEDPSDCDTPNPSVLNLTKKSAEGPQSRSLFKASIEYF</sequence>
<reference evidence="5 6" key="1">
    <citation type="submission" date="2019-05" db="EMBL/GenBank/DDBJ databases">
        <title>Emergence of the Ug99 lineage of the wheat stem rust pathogen through somatic hybridization.</title>
        <authorList>
            <person name="Li F."/>
            <person name="Upadhyaya N.M."/>
            <person name="Sperschneider J."/>
            <person name="Matny O."/>
            <person name="Nguyen-Phuc H."/>
            <person name="Mago R."/>
            <person name="Raley C."/>
            <person name="Miller M.E."/>
            <person name="Silverstein K.A.T."/>
            <person name="Henningsen E."/>
            <person name="Hirsch C.D."/>
            <person name="Visser B."/>
            <person name="Pretorius Z.A."/>
            <person name="Steffenson B.J."/>
            <person name="Schwessinger B."/>
            <person name="Dodds P.N."/>
            <person name="Figueroa M."/>
        </authorList>
    </citation>
    <scope>NUCLEOTIDE SEQUENCE [LARGE SCALE GENOMIC DNA]</scope>
    <source>
        <strain evidence="2">21-0</strain>
        <strain evidence="4 6">Ug99</strain>
    </source>
</reference>
<keyword evidence="5" id="KW-1185">Reference proteome</keyword>
<protein>
    <submittedName>
        <fullName evidence="4">Uncharacterized protein</fullName>
    </submittedName>
</protein>
<dbReference type="AlphaFoldDB" id="A0A5B0RQ76"/>
<feature type="region of interest" description="Disordered" evidence="1">
    <location>
        <begin position="151"/>
        <end position="186"/>
    </location>
</feature>
<dbReference type="Proteomes" id="UP000324748">
    <property type="component" value="Unassembled WGS sequence"/>
</dbReference>
<comment type="caution">
    <text evidence="4">The sequence shown here is derived from an EMBL/GenBank/DDBJ whole genome shotgun (WGS) entry which is preliminary data.</text>
</comment>
<dbReference type="Proteomes" id="UP000325313">
    <property type="component" value="Unassembled WGS sequence"/>
</dbReference>
<evidence type="ECO:0000256" key="1">
    <source>
        <dbReference type="SAM" id="MobiDB-lite"/>
    </source>
</evidence>
<feature type="region of interest" description="Disordered" evidence="1">
    <location>
        <begin position="1"/>
        <end position="22"/>
    </location>
</feature>
<feature type="compositionally biased region" description="Acidic residues" evidence="1">
    <location>
        <begin position="153"/>
        <end position="166"/>
    </location>
</feature>
<evidence type="ECO:0000313" key="5">
    <source>
        <dbReference type="Proteomes" id="UP000324748"/>
    </source>
</evidence>
<evidence type="ECO:0000313" key="2">
    <source>
        <dbReference type="EMBL" id="KAA1093192.1"/>
    </source>
</evidence>
<evidence type="ECO:0000313" key="4">
    <source>
        <dbReference type="EMBL" id="KAA1127950.1"/>
    </source>
</evidence>
<dbReference type="EMBL" id="VSWC01000080">
    <property type="protein sequence ID" value="KAA1093192.1"/>
    <property type="molecule type" value="Genomic_DNA"/>
</dbReference>
<evidence type="ECO:0000313" key="3">
    <source>
        <dbReference type="EMBL" id="KAA1125275.1"/>
    </source>
</evidence>
<dbReference type="OrthoDB" id="2501828at2759"/>
<feature type="compositionally biased region" description="Polar residues" evidence="1">
    <location>
        <begin position="170"/>
        <end position="186"/>
    </location>
</feature>
<feature type="compositionally biased region" description="Polar residues" evidence="1">
    <location>
        <begin position="1"/>
        <end position="10"/>
    </location>
</feature>
<organism evidence="4 6">
    <name type="scientific">Puccinia graminis f. sp. tritici</name>
    <dbReference type="NCBI Taxonomy" id="56615"/>
    <lineage>
        <taxon>Eukaryota</taxon>
        <taxon>Fungi</taxon>
        <taxon>Dikarya</taxon>
        <taxon>Basidiomycota</taxon>
        <taxon>Pucciniomycotina</taxon>
        <taxon>Pucciniomycetes</taxon>
        <taxon>Pucciniales</taxon>
        <taxon>Pucciniaceae</taxon>
        <taxon>Puccinia</taxon>
    </lineage>
</organism>
<evidence type="ECO:0000313" key="6">
    <source>
        <dbReference type="Proteomes" id="UP000325313"/>
    </source>
</evidence>